<proteinExistence type="inferred from homology"/>
<dbReference type="PANTHER" id="PTHR10204:SF34">
    <property type="entry name" value="NAD(P)H DEHYDROGENASE [QUINONE] 1 ISOFORM 1"/>
    <property type="match status" value="1"/>
</dbReference>
<dbReference type="InterPro" id="IPR051545">
    <property type="entry name" value="NAD(P)H_dehydrogenase_qn"/>
</dbReference>
<reference evidence="4 5" key="1">
    <citation type="submission" date="2018-05" db="EMBL/GenBank/DDBJ databases">
        <title>Flavobacterium sp. strain IMCC34759, incomplete genome.</title>
        <authorList>
            <person name="Joung Y."/>
            <person name="Cho J."/>
        </authorList>
    </citation>
    <scope>NUCLEOTIDE SEQUENCE [LARGE SCALE GENOMIC DNA]</scope>
    <source>
        <strain evidence="4 5">IMCC34759</strain>
    </source>
</reference>
<feature type="domain" description="Flavodoxin-like fold" evidence="3">
    <location>
        <begin position="1"/>
        <end position="171"/>
    </location>
</feature>
<evidence type="ECO:0000313" key="5">
    <source>
        <dbReference type="Proteomes" id="UP000247903"/>
    </source>
</evidence>
<gene>
    <name evidence="4" type="ORF">DMB65_15255</name>
</gene>
<dbReference type="RefSeq" id="WP_110307501.1">
    <property type="nucleotide sequence ID" value="NZ_QJHK01000014.1"/>
</dbReference>
<dbReference type="GO" id="GO:0005829">
    <property type="term" value="C:cytosol"/>
    <property type="evidence" value="ECO:0007669"/>
    <property type="project" value="TreeGrafter"/>
</dbReference>
<dbReference type="EMBL" id="QJHK01000014">
    <property type="protein sequence ID" value="PXY39875.1"/>
    <property type="molecule type" value="Genomic_DNA"/>
</dbReference>
<dbReference type="Pfam" id="PF02525">
    <property type="entry name" value="Flavodoxin_2"/>
    <property type="match status" value="1"/>
</dbReference>
<evidence type="ECO:0000256" key="1">
    <source>
        <dbReference type="ARBA" id="ARBA00006252"/>
    </source>
</evidence>
<dbReference type="AlphaFoldDB" id="A0A2V4BLN4"/>
<dbReference type="Gene3D" id="3.40.50.360">
    <property type="match status" value="1"/>
</dbReference>
<dbReference type="Proteomes" id="UP000247903">
    <property type="component" value="Unassembled WGS sequence"/>
</dbReference>
<evidence type="ECO:0000256" key="2">
    <source>
        <dbReference type="ARBA" id="ARBA00023002"/>
    </source>
</evidence>
<evidence type="ECO:0000259" key="3">
    <source>
        <dbReference type="Pfam" id="PF02525"/>
    </source>
</evidence>
<comment type="similarity">
    <text evidence="1">Belongs to the NAD(P)H dehydrogenase (quinone) family.</text>
</comment>
<sequence>MKNLIIYTHLNPASFTKAIVDEVEKKAIARGEEVKIIDLYAEKFNPILDMPDVEHLLMGGIIPEDTKKYQELITWADHLTIVYPMWWAQMPAILKGFIDRVFLHGYAFNFTENGPVGLLVNKTAQVYISTNTPAAVYEATGMNKSQLRIIQEGIFEFCGLKTQTTIFADVKEGTDEMRKGYLKTIK</sequence>
<protein>
    <submittedName>
        <fullName evidence="4">NAD(P)H dehydrogenase</fullName>
    </submittedName>
</protein>
<evidence type="ECO:0000313" key="4">
    <source>
        <dbReference type="EMBL" id="PXY39875.1"/>
    </source>
</evidence>
<keyword evidence="5" id="KW-1185">Reference proteome</keyword>
<dbReference type="InterPro" id="IPR003680">
    <property type="entry name" value="Flavodoxin_fold"/>
</dbReference>
<accession>A0A2V4BLN4</accession>
<keyword evidence="2" id="KW-0560">Oxidoreductase</keyword>
<dbReference type="GO" id="GO:0003955">
    <property type="term" value="F:NAD(P)H dehydrogenase (quinone) activity"/>
    <property type="evidence" value="ECO:0007669"/>
    <property type="project" value="TreeGrafter"/>
</dbReference>
<dbReference type="PANTHER" id="PTHR10204">
    <property type="entry name" value="NAD P H OXIDOREDUCTASE-RELATED"/>
    <property type="match status" value="1"/>
</dbReference>
<dbReference type="SUPFAM" id="SSF52218">
    <property type="entry name" value="Flavoproteins"/>
    <property type="match status" value="1"/>
</dbReference>
<comment type="caution">
    <text evidence="4">The sequence shown here is derived from an EMBL/GenBank/DDBJ whole genome shotgun (WGS) entry which is preliminary data.</text>
</comment>
<organism evidence="4 5">
    <name type="scientific">Flavobacterium cheongpyeongense</name>
    <dbReference type="NCBI Taxonomy" id="2212651"/>
    <lineage>
        <taxon>Bacteria</taxon>
        <taxon>Pseudomonadati</taxon>
        <taxon>Bacteroidota</taxon>
        <taxon>Flavobacteriia</taxon>
        <taxon>Flavobacteriales</taxon>
        <taxon>Flavobacteriaceae</taxon>
        <taxon>Flavobacterium</taxon>
    </lineage>
</organism>
<name>A0A2V4BLN4_9FLAO</name>
<dbReference type="InterPro" id="IPR029039">
    <property type="entry name" value="Flavoprotein-like_sf"/>
</dbReference>
<dbReference type="OrthoDB" id="652200at2"/>